<evidence type="ECO:0000313" key="4">
    <source>
        <dbReference type="Proteomes" id="UP001558652"/>
    </source>
</evidence>
<feature type="region of interest" description="Disordered" evidence="2">
    <location>
        <begin position="1"/>
        <end position="25"/>
    </location>
</feature>
<protein>
    <submittedName>
        <fullName evidence="3">Uncharacterized protein</fullName>
    </submittedName>
</protein>
<accession>A0ABD0XWZ5</accession>
<proteinExistence type="predicted"/>
<comment type="caution">
    <text evidence="3">The sequence shown here is derived from an EMBL/GenBank/DDBJ whole genome shotgun (WGS) entry which is preliminary data.</text>
</comment>
<evidence type="ECO:0000313" key="3">
    <source>
        <dbReference type="EMBL" id="KAL1115791.1"/>
    </source>
</evidence>
<feature type="compositionally biased region" description="Polar residues" evidence="2">
    <location>
        <begin position="15"/>
        <end position="25"/>
    </location>
</feature>
<dbReference type="Proteomes" id="UP001558652">
    <property type="component" value="Unassembled WGS sequence"/>
</dbReference>
<feature type="compositionally biased region" description="Basic residues" evidence="2">
    <location>
        <begin position="1"/>
        <end position="12"/>
    </location>
</feature>
<sequence length="231" mass="26514">MASKRRNMFHKNKTQETTENGKNSEAATVAFPNGRQPLSSLRNLGQNCAVIQHHHVGMKRCTQKLVDIFQSLIKREASGSEQRAPGLRQNLPVTKPKVSAANRPLISLTTGSSPNLEGSVDHNRTLRATEQGTVRQGARNFSFNEAFAKKIDARNKEMEERLKQIKERKTTAANLLNKEIPPSKEELIDELKAFRKVQCPLYGIDDHIEKMEYINQYRLQRELRRERRERL</sequence>
<organism evidence="3 4">
    <name type="scientific">Ranatra chinensis</name>
    <dbReference type="NCBI Taxonomy" id="642074"/>
    <lineage>
        <taxon>Eukaryota</taxon>
        <taxon>Metazoa</taxon>
        <taxon>Ecdysozoa</taxon>
        <taxon>Arthropoda</taxon>
        <taxon>Hexapoda</taxon>
        <taxon>Insecta</taxon>
        <taxon>Pterygota</taxon>
        <taxon>Neoptera</taxon>
        <taxon>Paraneoptera</taxon>
        <taxon>Hemiptera</taxon>
        <taxon>Heteroptera</taxon>
        <taxon>Panheteroptera</taxon>
        <taxon>Nepomorpha</taxon>
        <taxon>Nepidae</taxon>
        <taxon>Ranatrinae</taxon>
        <taxon>Ranatra</taxon>
    </lineage>
</organism>
<reference evidence="3 4" key="1">
    <citation type="submission" date="2024-07" db="EMBL/GenBank/DDBJ databases">
        <title>Chromosome-level genome assembly of the water stick insect Ranatra chinensis (Heteroptera: Nepidae).</title>
        <authorList>
            <person name="Liu X."/>
        </authorList>
    </citation>
    <scope>NUCLEOTIDE SEQUENCE [LARGE SCALE GENOMIC DNA]</scope>
    <source>
        <strain evidence="3">Cailab_2021Rc</strain>
        <tissue evidence="3">Muscle</tissue>
    </source>
</reference>
<name>A0ABD0XWZ5_9HEMI</name>
<gene>
    <name evidence="3" type="ORF">AAG570_006081</name>
</gene>
<evidence type="ECO:0000256" key="2">
    <source>
        <dbReference type="SAM" id="MobiDB-lite"/>
    </source>
</evidence>
<feature type="coiled-coil region" evidence="1">
    <location>
        <begin position="148"/>
        <end position="175"/>
    </location>
</feature>
<keyword evidence="4" id="KW-1185">Reference proteome</keyword>
<evidence type="ECO:0000256" key="1">
    <source>
        <dbReference type="SAM" id="Coils"/>
    </source>
</evidence>
<dbReference type="EMBL" id="JBFDAA010000019">
    <property type="protein sequence ID" value="KAL1115791.1"/>
    <property type="molecule type" value="Genomic_DNA"/>
</dbReference>
<keyword evidence="1" id="KW-0175">Coiled coil</keyword>
<dbReference type="AlphaFoldDB" id="A0ABD0XWZ5"/>